<feature type="transmembrane region" description="Helical" evidence="1">
    <location>
        <begin position="6"/>
        <end position="26"/>
    </location>
</feature>
<reference evidence="2 3" key="1">
    <citation type="submission" date="2024-04" db="EMBL/GenBank/DDBJ databases">
        <title>Tritrichomonas musculus Genome.</title>
        <authorList>
            <person name="Alves-Ferreira E."/>
            <person name="Grigg M."/>
            <person name="Lorenzi H."/>
            <person name="Galac M."/>
        </authorList>
    </citation>
    <scope>NUCLEOTIDE SEQUENCE [LARGE SCALE GENOMIC DNA]</scope>
    <source>
        <strain evidence="2 3">EAF2021</strain>
    </source>
</reference>
<comment type="caution">
    <text evidence="2">The sequence shown here is derived from an EMBL/GenBank/DDBJ whole genome shotgun (WGS) entry which is preliminary data.</text>
</comment>
<evidence type="ECO:0000313" key="2">
    <source>
        <dbReference type="EMBL" id="KAK8836593.1"/>
    </source>
</evidence>
<organism evidence="2 3">
    <name type="scientific">Tritrichomonas musculus</name>
    <dbReference type="NCBI Taxonomy" id="1915356"/>
    <lineage>
        <taxon>Eukaryota</taxon>
        <taxon>Metamonada</taxon>
        <taxon>Parabasalia</taxon>
        <taxon>Tritrichomonadida</taxon>
        <taxon>Tritrichomonadidae</taxon>
        <taxon>Tritrichomonas</taxon>
    </lineage>
</organism>
<feature type="transmembrane region" description="Helical" evidence="1">
    <location>
        <begin position="93"/>
        <end position="116"/>
    </location>
</feature>
<gene>
    <name evidence="2" type="ORF">M9Y10_037527</name>
</gene>
<accession>A0ABR2GRM6</accession>
<evidence type="ECO:0000313" key="3">
    <source>
        <dbReference type="Proteomes" id="UP001470230"/>
    </source>
</evidence>
<feature type="transmembrane region" description="Helical" evidence="1">
    <location>
        <begin position="204"/>
        <end position="225"/>
    </location>
</feature>
<feature type="transmembrane region" description="Helical" evidence="1">
    <location>
        <begin position="66"/>
        <end position="87"/>
    </location>
</feature>
<evidence type="ECO:0000256" key="1">
    <source>
        <dbReference type="SAM" id="Phobius"/>
    </source>
</evidence>
<keyword evidence="3" id="KW-1185">Reference proteome</keyword>
<feature type="transmembrane region" description="Helical" evidence="1">
    <location>
        <begin position="173"/>
        <end position="192"/>
    </location>
</feature>
<feature type="transmembrane region" description="Helical" evidence="1">
    <location>
        <begin position="245"/>
        <end position="265"/>
    </location>
</feature>
<keyword evidence="1" id="KW-0472">Membrane</keyword>
<protein>
    <submittedName>
        <fullName evidence="2">Uncharacterized protein</fullName>
    </submittedName>
</protein>
<dbReference type="EMBL" id="JAPFFF010000064">
    <property type="protein sequence ID" value="KAK8836593.1"/>
    <property type="molecule type" value="Genomic_DNA"/>
</dbReference>
<sequence length="723" mass="84419">MFVRMFGNFFEIGILYTLALICVYFVSDYIEIVKLIFTYITKFLALRNYYESTDIEYIKKANKKIIIGYSVALISILTFILLLVYVSKIILSIFAVIVEVAILLFVFVGQLIWLIYKKFHRQPVENDINKENKKVNAKVFKFLKESIFYIMTMRGMFTKSYNKEIRCKCCNPILYKVIIGTIVFGFQAYSVIYPFAVHSITLKHFILITIVRLCCLYKSIAFNVIDMMINPERLIHSIKMKKAKYTLYATLCIFFFSAFIFIAIIRVPLTEQFPYYQSAKYIENNQTWFKLGEGRTFHPEGFCFTKAQKDGSLKLEDFAMLTTLPRLYNLTENGKCYLSPANRGLFNSTMKYIFGRNYEEDGIRIMCKKITNNTMIVITSDKILNQTLSYYSYDNNITFLKKQFDITNTDYFKDHEFVNLTEEGEELLTNYEKCVNKSGTKNCEDEWDSFTQHYWPAYHTVYYEDIPGFERYQINIDSETVIQPQFITGDGQLMAGTHYVVGGGYENRWGMGYFTETIGRKYGPEIIESFLILYSLIRSFNRDIFLFIEWVNRKLFYYDLISLNEMNKISELYGQFNFSHDALYAIGHSISGTSIKVASFFNDIQGTVFEASDGESNINFDDLFTFKKFVTIFSNNFNQITNVYSSNNIASGFDGNCDSNGILPEPRFLFPNVFNTACMAAITCSDTKKYIPFCKQVLVTFYDDKQSDEFDKVFDKFLEFYGY</sequence>
<dbReference type="Proteomes" id="UP001470230">
    <property type="component" value="Unassembled WGS sequence"/>
</dbReference>
<proteinExistence type="predicted"/>
<name>A0ABR2GRM6_9EUKA</name>
<keyword evidence="1" id="KW-0812">Transmembrane</keyword>
<keyword evidence="1" id="KW-1133">Transmembrane helix</keyword>